<evidence type="ECO:0000313" key="3">
    <source>
        <dbReference type="Proteomes" id="UP000675880"/>
    </source>
</evidence>
<sequence length="329" mass="36719">MTRGMTMTCEEQQKQVHASRWVFGLATAALGAFLASGSASAYEEVTVSDGGTLTGVVKLEGAVPKPKGYNLTTLPDPFYCGRISDGEGWRILQPFNVGPKGEFREVVVYLEGIEKGKPFAEKEVPQIEAKDCLFLPFTTVVRDDQSVTVVNMDPVMHDIQAYETSNLGARVLFNVPLPMNPQHPRNFKDRTEAGMYHKHMAGPPMKELVKLSKGRRIFVMQCGFHAYMESWGVAITNPYFAKTDEQGRFTMTDVPPGTYKLVVWHPYIRTTTEQTVTIGPKGALETTIGVPAPIGRLYANEVLDHAYTRYNVTEETKKEIDPLLQKQEH</sequence>
<comment type="caution">
    <text evidence="2">The sequence shown here is derived from an EMBL/GenBank/DDBJ whole genome shotgun (WGS) entry which is preliminary data.</text>
</comment>
<reference evidence="2 3" key="1">
    <citation type="submission" date="2021-02" db="EMBL/GenBank/DDBJ databases">
        <authorList>
            <person name="Han P."/>
        </authorList>
    </citation>
    <scope>NUCLEOTIDE SEQUENCE [LARGE SCALE GENOMIC DNA]</scope>
    <source>
        <strain evidence="2">Candidatus Nitrospira sp. ZN2</strain>
    </source>
</reference>
<keyword evidence="1" id="KW-0732">Signal</keyword>
<dbReference type="SUPFAM" id="SSF49452">
    <property type="entry name" value="Starch-binding domain-like"/>
    <property type="match status" value="1"/>
</dbReference>
<evidence type="ECO:0000256" key="1">
    <source>
        <dbReference type="SAM" id="SignalP"/>
    </source>
</evidence>
<dbReference type="Pfam" id="PF13620">
    <property type="entry name" value="CarboxypepD_reg"/>
    <property type="match status" value="1"/>
</dbReference>
<dbReference type="Gene3D" id="2.60.40.1120">
    <property type="entry name" value="Carboxypeptidase-like, regulatory domain"/>
    <property type="match status" value="1"/>
</dbReference>
<feature type="chain" id="PRO_5045078927" description="Rhamnogalacturonan lyase domain-containing protein" evidence="1">
    <location>
        <begin position="42"/>
        <end position="329"/>
    </location>
</feature>
<gene>
    <name evidence="2" type="ORF">NSPZN2_30697</name>
</gene>
<keyword evidence="3" id="KW-1185">Reference proteome</keyword>
<dbReference type="Proteomes" id="UP000675880">
    <property type="component" value="Unassembled WGS sequence"/>
</dbReference>
<accession>A0ABM8RN43</accession>
<proteinExistence type="predicted"/>
<name>A0ABM8RN43_9BACT</name>
<evidence type="ECO:0000313" key="2">
    <source>
        <dbReference type="EMBL" id="CAE6762148.1"/>
    </source>
</evidence>
<dbReference type="InterPro" id="IPR013784">
    <property type="entry name" value="Carb-bd-like_fold"/>
</dbReference>
<organism evidence="2 3">
    <name type="scientific">Nitrospira defluvii</name>
    <dbReference type="NCBI Taxonomy" id="330214"/>
    <lineage>
        <taxon>Bacteria</taxon>
        <taxon>Pseudomonadati</taxon>
        <taxon>Nitrospirota</taxon>
        <taxon>Nitrospiria</taxon>
        <taxon>Nitrospirales</taxon>
        <taxon>Nitrospiraceae</taxon>
        <taxon>Nitrospira</taxon>
    </lineage>
</organism>
<evidence type="ECO:0008006" key="4">
    <source>
        <dbReference type="Google" id="ProtNLM"/>
    </source>
</evidence>
<feature type="signal peptide" evidence="1">
    <location>
        <begin position="1"/>
        <end position="41"/>
    </location>
</feature>
<protein>
    <recommendedName>
        <fullName evidence="4">Rhamnogalacturonan lyase domain-containing protein</fullName>
    </recommendedName>
</protein>
<dbReference type="EMBL" id="CAJNBJ010000016">
    <property type="protein sequence ID" value="CAE6762148.1"/>
    <property type="molecule type" value="Genomic_DNA"/>
</dbReference>